<feature type="non-terminal residue" evidence="6">
    <location>
        <position position="85"/>
    </location>
</feature>
<dbReference type="GO" id="GO:0006952">
    <property type="term" value="P:defense response"/>
    <property type="evidence" value="ECO:0007669"/>
    <property type="project" value="InterPro"/>
</dbReference>
<dbReference type="GO" id="GO:0005576">
    <property type="term" value="C:extracellular region"/>
    <property type="evidence" value="ECO:0007669"/>
    <property type="project" value="UniProtKB-SubCell"/>
</dbReference>
<dbReference type="AlphaFoldDB" id="A0A0C9S394"/>
<evidence type="ECO:0000313" key="6">
    <source>
        <dbReference type="EMBL" id="JAG85183.1"/>
    </source>
</evidence>
<sequence length="85" mass="9382">MKRMILFTSCLLLIDIVVGGKEGYPTDKRGCKLTCFFTGAGYCDKECKLKKGSSGYCAWPACYCYGLPDSVPVYDNASNKCNKNK</sequence>
<evidence type="ECO:0000256" key="2">
    <source>
        <dbReference type="ARBA" id="ARBA00022525"/>
    </source>
</evidence>
<reference evidence="6" key="1">
    <citation type="journal article" date="2015" name="Toxicon">
        <title>The transcriptome recipe for the venom cocktail of Tityus bahiensis scorpion.</title>
        <authorList>
            <person name="de Oliveira U.C."/>
            <person name="Candido D.M."/>
            <person name="Coronado Dorce V.A."/>
            <person name="Junqueira-de-Azevedo Ide L."/>
        </authorList>
    </citation>
    <scope>NUCLEOTIDE SEQUENCE</scope>
</reference>
<accession>A0A0C9S394</accession>
<evidence type="ECO:0000256" key="4">
    <source>
        <dbReference type="SAM" id="SignalP"/>
    </source>
</evidence>
<evidence type="ECO:0000256" key="3">
    <source>
        <dbReference type="ARBA" id="ARBA00023157"/>
    </source>
</evidence>
<dbReference type="InterPro" id="IPR003614">
    <property type="entry name" value="Knottins"/>
</dbReference>
<dbReference type="InterPro" id="IPR002061">
    <property type="entry name" value="Scorpion_toxinL/defensin"/>
</dbReference>
<dbReference type="InterPro" id="IPR036574">
    <property type="entry name" value="Scorpion_toxin-like_sf"/>
</dbReference>
<dbReference type="EMBL" id="GBXR01000043">
    <property type="protein sequence ID" value="JAG85183.1"/>
    <property type="molecule type" value="mRNA"/>
</dbReference>
<keyword evidence="4" id="KW-0732">Signal</keyword>
<evidence type="ECO:0000259" key="5">
    <source>
        <dbReference type="PROSITE" id="PS51863"/>
    </source>
</evidence>
<reference evidence="6" key="2">
    <citation type="submission" date="2015-01" db="EMBL/GenBank/DDBJ databases">
        <authorList>
            <person name="Oliveira U.C."/>
            <person name="Junqueira-Azevedo I.L.M."/>
        </authorList>
    </citation>
    <scope>NUCLEOTIDE SEQUENCE</scope>
</reference>
<name>A0A0C9S394_TITBA</name>
<dbReference type="FunFam" id="3.30.30.10:FF:000002">
    <property type="entry name" value="Alpha-like toxin BmK-M1"/>
    <property type="match status" value="1"/>
</dbReference>
<protein>
    <submittedName>
        <fullName evidence="6">TSA: Tityus bahiensis Tbah02791 mRNA sequence</fullName>
    </submittedName>
</protein>
<dbReference type="GO" id="GO:0019871">
    <property type="term" value="F:sodium channel inhibitor activity"/>
    <property type="evidence" value="ECO:0007669"/>
    <property type="project" value="InterPro"/>
</dbReference>
<dbReference type="GO" id="GO:0090729">
    <property type="term" value="F:toxin activity"/>
    <property type="evidence" value="ECO:0007669"/>
    <property type="project" value="InterPro"/>
</dbReference>
<keyword evidence="3" id="KW-1015">Disulfide bond</keyword>
<feature type="chain" id="PRO_5002202536" evidence="4">
    <location>
        <begin position="20"/>
        <end position="85"/>
    </location>
</feature>
<dbReference type="Gene3D" id="3.30.30.10">
    <property type="entry name" value="Knottin, scorpion toxin-like"/>
    <property type="match status" value="1"/>
</dbReference>
<feature type="domain" description="LCN-type CS-alpha/beta" evidence="5">
    <location>
        <begin position="21"/>
        <end position="82"/>
    </location>
</feature>
<dbReference type="InterPro" id="IPR044062">
    <property type="entry name" value="LCN-type_CS_alpha_beta_dom"/>
</dbReference>
<dbReference type="PRINTS" id="PR00285">
    <property type="entry name" value="SCORPNTOXIN"/>
</dbReference>
<dbReference type="Pfam" id="PF00537">
    <property type="entry name" value="Toxin_3"/>
    <property type="match status" value="1"/>
</dbReference>
<dbReference type="PROSITE" id="PS51863">
    <property type="entry name" value="LCN_CSAB"/>
    <property type="match status" value="1"/>
</dbReference>
<keyword evidence="2" id="KW-0964">Secreted</keyword>
<feature type="signal peptide" evidence="4">
    <location>
        <begin position="1"/>
        <end position="19"/>
    </location>
</feature>
<dbReference type="InterPro" id="IPR018218">
    <property type="entry name" value="Scorpion_toxinL"/>
</dbReference>
<evidence type="ECO:0000256" key="1">
    <source>
        <dbReference type="ARBA" id="ARBA00004613"/>
    </source>
</evidence>
<comment type="subcellular location">
    <subcellularLocation>
        <location evidence="1">Secreted</location>
    </subcellularLocation>
</comment>
<dbReference type="SUPFAM" id="SSF57095">
    <property type="entry name" value="Scorpion toxin-like"/>
    <property type="match status" value="1"/>
</dbReference>
<proteinExistence type="evidence at transcript level"/>
<dbReference type="CDD" id="cd23106">
    <property type="entry name" value="neurotoxins_LC_scorpion"/>
    <property type="match status" value="1"/>
</dbReference>
<organism evidence="6">
    <name type="scientific">Tityus bahiensis</name>
    <name type="common">Brazilian scorpion</name>
    <dbReference type="NCBI Taxonomy" id="50343"/>
    <lineage>
        <taxon>Eukaryota</taxon>
        <taxon>Metazoa</taxon>
        <taxon>Ecdysozoa</taxon>
        <taxon>Arthropoda</taxon>
        <taxon>Chelicerata</taxon>
        <taxon>Arachnida</taxon>
        <taxon>Scorpiones</taxon>
        <taxon>Buthida</taxon>
        <taxon>Buthoidea</taxon>
        <taxon>Buthidae</taxon>
        <taxon>Tityus</taxon>
    </lineage>
</organism>
<dbReference type="SMART" id="SM00505">
    <property type="entry name" value="Knot1"/>
    <property type="match status" value="1"/>
</dbReference>